<dbReference type="PANTHER" id="PTHR47691">
    <property type="entry name" value="REGULATOR-RELATED"/>
    <property type="match status" value="1"/>
</dbReference>
<gene>
    <name evidence="2" type="ORF">GCM10010191_49800</name>
</gene>
<proteinExistence type="predicted"/>
<dbReference type="Proteomes" id="UP001501231">
    <property type="component" value="Unassembled WGS sequence"/>
</dbReference>
<evidence type="ECO:0000313" key="2">
    <source>
        <dbReference type="EMBL" id="GAA2430287.1"/>
    </source>
</evidence>
<reference evidence="2 3" key="1">
    <citation type="journal article" date="2019" name="Int. J. Syst. Evol. Microbiol.">
        <title>The Global Catalogue of Microorganisms (GCM) 10K type strain sequencing project: providing services to taxonomists for standard genome sequencing and annotation.</title>
        <authorList>
            <consortium name="The Broad Institute Genomics Platform"/>
            <consortium name="The Broad Institute Genome Sequencing Center for Infectious Disease"/>
            <person name="Wu L."/>
            <person name="Ma J."/>
        </authorList>
    </citation>
    <scope>NUCLEOTIDE SEQUENCE [LARGE SCALE GENOMIC DNA]</scope>
    <source>
        <strain evidence="2 3">JCM 3325</strain>
    </source>
</reference>
<organism evidence="2 3">
    <name type="scientific">Actinomadura vinacea</name>
    <dbReference type="NCBI Taxonomy" id="115336"/>
    <lineage>
        <taxon>Bacteria</taxon>
        <taxon>Bacillati</taxon>
        <taxon>Actinomycetota</taxon>
        <taxon>Actinomycetes</taxon>
        <taxon>Streptosporangiales</taxon>
        <taxon>Thermomonosporaceae</taxon>
        <taxon>Actinomadura</taxon>
    </lineage>
</organism>
<evidence type="ECO:0000259" key="1">
    <source>
        <dbReference type="Pfam" id="PF25872"/>
    </source>
</evidence>
<dbReference type="SUPFAM" id="SSF52540">
    <property type="entry name" value="P-loop containing nucleoside triphosphate hydrolases"/>
    <property type="match status" value="1"/>
</dbReference>
<dbReference type="Gene3D" id="1.25.40.10">
    <property type="entry name" value="Tetratricopeptide repeat domain"/>
    <property type="match status" value="1"/>
</dbReference>
<dbReference type="Gene3D" id="3.40.50.300">
    <property type="entry name" value="P-loop containing nucleotide triphosphate hydrolases"/>
    <property type="match status" value="1"/>
</dbReference>
<dbReference type="EMBL" id="BAAARW010000020">
    <property type="protein sequence ID" value="GAA2430287.1"/>
    <property type="molecule type" value="Genomic_DNA"/>
</dbReference>
<dbReference type="Pfam" id="PF25872">
    <property type="entry name" value="HTH_77"/>
    <property type="match status" value="1"/>
</dbReference>
<dbReference type="RefSeq" id="WP_344592003.1">
    <property type="nucleotide sequence ID" value="NZ_BAAARW010000020.1"/>
</dbReference>
<keyword evidence="3" id="KW-1185">Reference proteome</keyword>
<name>A0ABN3JHE7_9ACTN</name>
<protein>
    <submittedName>
        <fullName evidence="2">LuxR family transcriptional regulator</fullName>
    </submittedName>
</protein>
<dbReference type="SUPFAM" id="SSF48452">
    <property type="entry name" value="TPR-like"/>
    <property type="match status" value="1"/>
</dbReference>
<dbReference type="PANTHER" id="PTHR47691:SF3">
    <property type="entry name" value="HTH-TYPE TRANSCRIPTIONAL REGULATOR RV0890C-RELATED"/>
    <property type="match status" value="1"/>
</dbReference>
<dbReference type="InterPro" id="IPR011990">
    <property type="entry name" value="TPR-like_helical_dom_sf"/>
</dbReference>
<dbReference type="PRINTS" id="PR00364">
    <property type="entry name" value="DISEASERSIST"/>
</dbReference>
<comment type="caution">
    <text evidence="2">The sequence shown here is derived from an EMBL/GenBank/DDBJ whole genome shotgun (WGS) entry which is preliminary data.</text>
</comment>
<sequence length="668" mass="72593">MLSRGRLLTLTGAGGVGKSRLALRVVETVRGRFADGVRLVELATLADGELLEPTVAASLGLHDAGPRPMALLLDYLADKRMLLVLDNCEHLLEACAALAEGLLRGAPRLRILATSQQTLGVYGEQVLSVPPLSVPDPDRGVRPIARHEAVRLLVERAARVRPGFTVDAGNASSLARLTQRLDGIPLALELAAVRMGTTPEDQLLQDLDERFEALTGGGPAALPRHQTLRATMDWSFGLCSPAEQRMWGRLSIFAGGIDLEAAEAVCSGEGIAAADILDLMAGLVDKSVLFGERRAEAMRYRMLGTIRAYGRERLTPGDERALGRRYWDYYRVLVERNQPDQIVADQLERYRTLQRELPNIRVALDLGLHGPGTAAQALELASSLRGYWILAGSLTEGRHWLERGLELARQPSTARAAGLWVDSLLALLQGDLAAATPRLEECRDLARRLGDESALAYAIETSGIAAWSAGDGRRGLALLEDSLARHRALGDVDAAAINCYYLAAYGSIEDVGRAAAYGEEFLALCETRHARVSRGYGLFALGIAAWHRGDWRRAESLVREAARLRVAFDDRWGLTQCLEVLAWTAGARGRHERAARILGAANALWLVSDASPTRLRHHRQSHEHCEAQARQALGDRAFAAVFRSGARLELGRAVTYAVQDDGEAGATP</sequence>
<dbReference type="InterPro" id="IPR027417">
    <property type="entry name" value="P-loop_NTPase"/>
</dbReference>
<evidence type="ECO:0000313" key="3">
    <source>
        <dbReference type="Proteomes" id="UP001501231"/>
    </source>
</evidence>
<accession>A0ABN3JHE7</accession>
<dbReference type="InterPro" id="IPR058852">
    <property type="entry name" value="HTH_77"/>
</dbReference>
<feature type="domain" description="Winged helix-turn-helix" evidence="1">
    <location>
        <begin position="247"/>
        <end position="314"/>
    </location>
</feature>